<dbReference type="SUPFAM" id="SSF103481">
    <property type="entry name" value="Multidrug resistance efflux transporter EmrE"/>
    <property type="match status" value="2"/>
</dbReference>
<feature type="transmembrane region" description="Helical" evidence="6">
    <location>
        <begin position="255"/>
        <end position="274"/>
    </location>
</feature>
<keyword evidence="5 6" id="KW-0472">Membrane</keyword>
<dbReference type="InterPro" id="IPR050638">
    <property type="entry name" value="AA-Vitamin_Transporters"/>
</dbReference>
<dbReference type="AlphaFoldDB" id="A0A4R6WXJ9"/>
<protein>
    <submittedName>
        <fullName evidence="8">Drug/metabolite transporter (DMT)-like permease</fullName>
    </submittedName>
</protein>
<dbReference type="InterPro" id="IPR000620">
    <property type="entry name" value="EamA_dom"/>
</dbReference>
<dbReference type="Pfam" id="PF00892">
    <property type="entry name" value="EamA"/>
    <property type="match status" value="2"/>
</dbReference>
<feature type="transmembrane region" description="Helical" evidence="6">
    <location>
        <begin position="95"/>
        <end position="116"/>
    </location>
</feature>
<evidence type="ECO:0000256" key="3">
    <source>
        <dbReference type="ARBA" id="ARBA00022692"/>
    </source>
</evidence>
<gene>
    <name evidence="8" type="ORF">A8950_0980</name>
</gene>
<dbReference type="InterPro" id="IPR037185">
    <property type="entry name" value="EmrE-like"/>
</dbReference>
<dbReference type="PANTHER" id="PTHR32322">
    <property type="entry name" value="INNER MEMBRANE TRANSPORTER"/>
    <property type="match status" value="1"/>
</dbReference>
<dbReference type="OrthoDB" id="7346821at2"/>
<organism evidence="8 9">
    <name type="scientific">Dongia mobilis</name>
    <dbReference type="NCBI Taxonomy" id="578943"/>
    <lineage>
        <taxon>Bacteria</taxon>
        <taxon>Pseudomonadati</taxon>
        <taxon>Pseudomonadota</taxon>
        <taxon>Alphaproteobacteria</taxon>
        <taxon>Rhodospirillales</taxon>
        <taxon>Dongiaceae</taxon>
        <taxon>Dongia</taxon>
    </lineage>
</organism>
<comment type="subcellular location">
    <subcellularLocation>
        <location evidence="1">Cell membrane</location>
        <topology evidence="1">Multi-pass membrane protein</topology>
    </subcellularLocation>
</comment>
<evidence type="ECO:0000256" key="6">
    <source>
        <dbReference type="SAM" id="Phobius"/>
    </source>
</evidence>
<evidence type="ECO:0000313" key="9">
    <source>
        <dbReference type="Proteomes" id="UP000295783"/>
    </source>
</evidence>
<dbReference type="Proteomes" id="UP000295783">
    <property type="component" value="Unassembled WGS sequence"/>
</dbReference>
<keyword evidence="4 6" id="KW-1133">Transmembrane helix</keyword>
<evidence type="ECO:0000313" key="8">
    <source>
        <dbReference type="EMBL" id="TDQ84427.1"/>
    </source>
</evidence>
<feature type="transmembrane region" description="Helical" evidence="6">
    <location>
        <begin position="150"/>
        <end position="173"/>
    </location>
</feature>
<evidence type="ECO:0000256" key="2">
    <source>
        <dbReference type="ARBA" id="ARBA00022475"/>
    </source>
</evidence>
<feature type="transmembrane region" description="Helical" evidence="6">
    <location>
        <begin position="123"/>
        <end position="144"/>
    </location>
</feature>
<keyword evidence="2" id="KW-1003">Cell membrane</keyword>
<feature type="transmembrane region" description="Helical" evidence="6">
    <location>
        <begin position="70"/>
        <end position="89"/>
    </location>
</feature>
<feature type="transmembrane region" description="Helical" evidence="6">
    <location>
        <begin position="34"/>
        <end position="54"/>
    </location>
</feature>
<feature type="domain" description="EamA" evidence="7">
    <location>
        <begin position="6"/>
        <end position="139"/>
    </location>
</feature>
<feature type="transmembrane region" description="Helical" evidence="6">
    <location>
        <begin position="185"/>
        <end position="206"/>
    </location>
</feature>
<accession>A0A4R6WXJ9</accession>
<evidence type="ECO:0000256" key="1">
    <source>
        <dbReference type="ARBA" id="ARBA00004651"/>
    </source>
</evidence>
<evidence type="ECO:0000259" key="7">
    <source>
        <dbReference type="Pfam" id="PF00892"/>
    </source>
</evidence>
<dbReference type="RefSeq" id="WP_133612450.1">
    <property type="nucleotide sequence ID" value="NZ_SNYW01000006.1"/>
</dbReference>
<sequence>MGRGAGVAGLLLAALFWGGMIPLNKFQLERWDPYFLIAIRSLGAVPLLYLLMLWTDRARPRPSPVPQSRVWLFGVVGNGGFALLYTLGVKFSDPILAAIITAAAPAIAAVTDRVFFRLPFNHLMLPGIVASAVGCTLASIDVSGGRVGGIAFGGGELLVLASTVCWAWYSTVAQRWCPDWSQPRITFATMATSGVAACLLYAVLMLAGEVTFPPPPPARWEESFSLAWYVVTVMVLGVVLWNAGVRAVGVVTASLYANLTPCIAILILVLLQGAEPTAQQMLGGALVLAGIVYSEWRILAARRQMRPI</sequence>
<dbReference type="PANTHER" id="PTHR32322:SF18">
    <property type="entry name" value="S-ADENOSYLMETHIONINE_S-ADENOSYLHOMOCYSTEINE TRANSPORTER"/>
    <property type="match status" value="1"/>
</dbReference>
<evidence type="ECO:0000256" key="5">
    <source>
        <dbReference type="ARBA" id="ARBA00023136"/>
    </source>
</evidence>
<dbReference type="GO" id="GO:0005886">
    <property type="term" value="C:plasma membrane"/>
    <property type="evidence" value="ECO:0007669"/>
    <property type="project" value="UniProtKB-SubCell"/>
</dbReference>
<keyword evidence="9" id="KW-1185">Reference proteome</keyword>
<feature type="domain" description="EamA" evidence="7">
    <location>
        <begin position="155"/>
        <end position="292"/>
    </location>
</feature>
<proteinExistence type="predicted"/>
<feature type="transmembrane region" description="Helical" evidence="6">
    <location>
        <begin position="226"/>
        <end position="243"/>
    </location>
</feature>
<comment type="caution">
    <text evidence="8">The sequence shown here is derived from an EMBL/GenBank/DDBJ whole genome shotgun (WGS) entry which is preliminary data.</text>
</comment>
<name>A0A4R6WXJ9_9PROT</name>
<reference evidence="8 9" key="1">
    <citation type="submission" date="2019-03" db="EMBL/GenBank/DDBJ databases">
        <title>Genomic Encyclopedia of Type Strains, Phase III (KMG-III): the genomes of soil and plant-associated and newly described type strains.</title>
        <authorList>
            <person name="Whitman W."/>
        </authorList>
    </citation>
    <scope>NUCLEOTIDE SEQUENCE [LARGE SCALE GENOMIC DNA]</scope>
    <source>
        <strain evidence="8 9">CGMCC 1.7660</strain>
    </source>
</reference>
<feature type="transmembrane region" description="Helical" evidence="6">
    <location>
        <begin position="280"/>
        <end position="299"/>
    </location>
</feature>
<evidence type="ECO:0000256" key="4">
    <source>
        <dbReference type="ARBA" id="ARBA00022989"/>
    </source>
</evidence>
<keyword evidence="3 6" id="KW-0812">Transmembrane</keyword>
<dbReference type="EMBL" id="SNYW01000006">
    <property type="protein sequence ID" value="TDQ84427.1"/>
    <property type="molecule type" value="Genomic_DNA"/>
</dbReference>